<dbReference type="SUPFAM" id="SSF49344">
    <property type="entry name" value="CBD9-like"/>
    <property type="match status" value="1"/>
</dbReference>
<dbReference type="AlphaFoldDB" id="A0A4P8WP83"/>
<accession>A0A4P8WP83</accession>
<dbReference type="InterPro" id="IPR010502">
    <property type="entry name" value="Carb-bd_dom_fam9"/>
</dbReference>
<dbReference type="Proteomes" id="UP000302218">
    <property type="component" value="Chromosome"/>
</dbReference>
<dbReference type="GO" id="GO:0016052">
    <property type="term" value="P:carbohydrate catabolic process"/>
    <property type="evidence" value="ECO:0007669"/>
    <property type="project" value="InterPro"/>
</dbReference>
<dbReference type="RefSeq" id="WP_138246731.1">
    <property type="nucleotide sequence ID" value="NZ_CP040330.1"/>
</dbReference>
<reference evidence="4" key="1">
    <citation type="submission" date="2019-05" db="EMBL/GenBank/DDBJ databases">
        <title>Genome sequence and methylation pattern of the halophilic Archaeon Natrinema versiforme BOL5-4.</title>
        <authorList>
            <person name="DasSarma P."/>
            <person name="Anton B.P."/>
            <person name="DasSarma S.L."/>
            <person name="Martinez F.L."/>
            <person name="Guzman D."/>
            <person name="Roberts R.J."/>
            <person name="DasSarma S."/>
        </authorList>
    </citation>
    <scope>NUCLEOTIDE SEQUENCE [LARGE SCALE GENOMIC DNA]</scope>
    <source>
        <strain evidence="4">BOL5-4</strain>
    </source>
</reference>
<proteinExistence type="predicted"/>
<dbReference type="GO" id="GO:0004553">
    <property type="term" value="F:hydrolase activity, hydrolyzing O-glycosyl compounds"/>
    <property type="evidence" value="ECO:0007669"/>
    <property type="project" value="InterPro"/>
</dbReference>
<dbReference type="Gene3D" id="2.60.40.1190">
    <property type="match status" value="1"/>
</dbReference>
<name>A0A4P8WP83_9EURY</name>
<dbReference type="GO" id="GO:0030246">
    <property type="term" value="F:carbohydrate binding"/>
    <property type="evidence" value="ECO:0007669"/>
    <property type="project" value="InterPro"/>
</dbReference>
<protein>
    <recommendedName>
        <fullName evidence="2">Carbohydrate-binding domain-containing protein</fullName>
    </recommendedName>
</protein>
<gene>
    <name evidence="3" type="ORF">FEJ81_07200</name>
</gene>
<dbReference type="GeneID" id="95973680"/>
<evidence type="ECO:0000313" key="4">
    <source>
        <dbReference type="Proteomes" id="UP000302218"/>
    </source>
</evidence>
<dbReference type="EMBL" id="CP040330">
    <property type="protein sequence ID" value="QCS44283.1"/>
    <property type="molecule type" value="Genomic_DNA"/>
</dbReference>
<organism evidence="3 4">
    <name type="scientific">Natrinema versiforme</name>
    <dbReference type="NCBI Taxonomy" id="88724"/>
    <lineage>
        <taxon>Archaea</taxon>
        <taxon>Methanobacteriati</taxon>
        <taxon>Methanobacteriota</taxon>
        <taxon>Stenosarchaea group</taxon>
        <taxon>Halobacteria</taxon>
        <taxon>Halobacteriales</taxon>
        <taxon>Natrialbaceae</taxon>
        <taxon>Natrinema</taxon>
    </lineage>
</organism>
<evidence type="ECO:0000256" key="1">
    <source>
        <dbReference type="SAM" id="MobiDB-lite"/>
    </source>
</evidence>
<sequence>MPIRTVENFLWGDSLPDIAAEWRALWDEESLYVLVAVTDSDDGTRDADIERTSIPITAAGRPMTGKTTARYSSREARRRQFPAGTRLR</sequence>
<dbReference type="KEGG" id="nvr:FEJ81_07200"/>
<dbReference type="Pfam" id="PF06452">
    <property type="entry name" value="CBM9_1"/>
    <property type="match status" value="1"/>
</dbReference>
<dbReference type="OrthoDB" id="181742at2157"/>
<feature type="region of interest" description="Disordered" evidence="1">
    <location>
        <begin position="59"/>
        <end position="88"/>
    </location>
</feature>
<feature type="domain" description="Carbohydrate-binding" evidence="2">
    <location>
        <begin position="14"/>
        <end position="41"/>
    </location>
</feature>
<evidence type="ECO:0000313" key="3">
    <source>
        <dbReference type="EMBL" id="QCS44283.1"/>
    </source>
</evidence>
<evidence type="ECO:0000259" key="2">
    <source>
        <dbReference type="Pfam" id="PF06452"/>
    </source>
</evidence>